<gene>
    <name evidence="8" type="ORF">HF200_27265</name>
</gene>
<dbReference type="PROSITE" id="PS50075">
    <property type="entry name" value="CARRIER"/>
    <property type="match status" value="1"/>
</dbReference>
<evidence type="ECO:0000256" key="4">
    <source>
        <dbReference type="ARBA" id="ARBA00022737"/>
    </source>
</evidence>
<evidence type="ECO:0000256" key="1">
    <source>
        <dbReference type="ARBA" id="ARBA00001957"/>
    </source>
</evidence>
<dbReference type="CDD" id="cd12117">
    <property type="entry name" value="A_NRPS_Srf_like"/>
    <property type="match status" value="1"/>
</dbReference>
<dbReference type="InterPro" id="IPR023213">
    <property type="entry name" value="CAT-like_dom_sf"/>
</dbReference>
<keyword evidence="4" id="KW-0677">Repeat</keyword>
<dbReference type="InterPro" id="IPR001242">
    <property type="entry name" value="Condensation_dom"/>
</dbReference>
<dbReference type="Proteomes" id="UP000744032">
    <property type="component" value="Unassembled WGS sequence"/>
</dbReference>
<evidence type="ECO:0000256" key="6">
    <source>
        <dbReference type="SAM" id="MobiDB-lite"/>
    </source>
</evidence>
<comment type="cofactor">
    <cofactor evidence="1">
        <name>pantetheine 4'-phosphate</name>
        <dbReference type="ChEBI" id="CHEBI:47942"/>
    </cofactor>
</comment>
<evidence type="ECO:0000256" key="5">
    <source>
        <dbReference type="ARBA" id="ARBA00023194"/>
    </source>
</evidence>
<dbReference type="Gene3D" id="3.30.559.30">
    <property type="entry name" value="Nonribosomal peptide synthetase, condensation domain"/>
    <property type="match status" value="2"/>
</dbReference>
<evidence type="ECO:0000256" key="3">
    <source>
        <dbReference type="ARBA" id="ARBA00022553"/>
    </source>
</evidence>
<dbReference type="Pfam" id="PF00501">
    <property type="entry name" value="AMP-binding"/>
    <property type="match status" value="1"/>
</dbReference>
<dbReference type="InterPro" id="IPR036736">
    <property type="entry name" value="ACP-like_sf"/>
</dbReference>
<dbReference type="PROSITE" id="PS00012">
    <property type="entry name" value="PHOSPHOPANTETHEINE"/>
    <property type="match status" value="1"/>
</dbReference>
<dbReference type="PANTHER" id="PTHR45527:SF1">
    <property type="entry name" value="FATTY ACID SYNTHASE"/>
    <property type="match status" value="1"/>
</dbReference>
<dbReference type="Pfam" id="PF13193">
    <property type="entry name" value="AMP-binding_C"/>
    <property type="match status" value="1"/>
</dbReference>
<dbReference type="NCBIfam" id="TIGR01720">
    <property type="entry name" value="NRPS-para261"/>
    <property type="match status" value="1"/>
</dbReference>
<dbReference type="InterPro" id="IPR020845">
    <property type="entry name" value="AMP-binding_CS"/>
</dbReference>
<evidence type="ECO:0000313" key="9">
    <source>
        <dbReference type="Proteomes" id="UP000744032"/>
    </source>
</evidence>
<feature type="region of interest" description="Disordered" evidence="6">
    <location>
        <begin position="711"/>
        <end position="730"/>
    </location>
</feature>
<dbReference type="InterPro" id="IPR020806">
    <property type="entry name" value="PKS_PP-bd"/>
</dbReference>
<dbReference type="SUPFAM" id="SSF47336">
    <property type="entry name" value="ACP-like"/>
    <property type="match status" value="1"/>
</dbReference>
<keyword evidence="2" id="KW-0596">Phosphopantetheine</keyword>
<dbReference type="Gene3D" id="3.30.300.30">
    <property type="match status" value="1"/>
</dbReference>
<keyword evidence="9" id="KW-1185">Reference proteome</keyword>
<evidence type="ECO:0000256" key="2">
    <source>
        <dbReference type="ARBA" id="ARBA00022450"/>
    </source>
</evidence>
<name>A0ABX1ISK9_STRGB</name>
<dbReference type="InterPro" id="IPR010060">
    <property type="entry name" value="NRPS_synth"/>
</dbReference>
<feature type="non-terminal residue" evidence="8">
    <location>
        <position position="1"/>
    </location>
</feature>
<accession>A0ABX1ISK9</accession>
<dbReference type="Gene3D" id="2.30.38.10">
    <property type="entry name" value="Luciferase, Domain 3"/>
    <property type="match status" value="1"/>
</dbReference>
<dbReference type="SUPFAM" id="SSF52777">
    <property type="entry name" value="CoA-dependent acyltransferases"/>
    <property type="match status" value="3"/>
</dbReference>
<dbReference type="Pfam" id="PF00668">
    <property type="entry name" value="Condensation"/>
    <property type="match status" value="2"/>
</dbReference>
<dbReference type="EMBL" id="JAAXMD010000353">
    <property type="protein sequence ID" value="NKQ28000.1"/>
    <property type="molecule type" value="Genomic_DNA"/>
</dbReference>
<dbReference type="InterPro" id="IPR045851">
    <property type="entry name" value="AMP-bd_C_sf"/>
</dbReference>
<dbReference type="InterPro" id="IPR006162">
    <property type="entry name" value="Ppantetheine_attach_site"/>
</dbReference>
<dbReference type="InterPro" id="IPR025110">
    <property type="entry name" value="AMP-bd_C"/>
</dbReference>
<comment type="caution">
    <text evidence="8">The sequence shown here is derived from an EMBL/GenBank/DDBJ whole genome shotgun (WGS) entry which is preliminary data.</text>
</comment>
<proteinExistence type="predicted"/>
<feature type="domain" description="Carrier" evidence="7">
    <location>
        <begin position="730"/>
        <end position="804"/>
    </location>
</feature>
<protein>
    <submittedName>
        <fullName evidence="8">Amino acid adenylation domain-containing protein</fullName>
    </submittedName>
</protein>
<dbReference type="PROSITE" id="PS00455">
    <property type="entry name" value="AMP_BINDING"/>
    <property type="match status" value="1"/>
</dbReference>
<sequence length="1313" mass="140544">DVARASGASLFMVLQAGLAGLLTRLGAGEDVAVGSPVAGRTDQALDELIGFFVNTLVLRTDTSGDPTFAELITRVRERSLAAYAHQDVPFEYLVELINPTRTLSHHPLFQIMLALQNAPGTELDLPGLRAGIELGKTGTAKFDLFFSLAEQRGAHGEPQGITGAVEYSSDIYDAPTVQALFDRWVRLLDAAVSDPDRSLADIDILTREELRCAVVEFNDTAHAVPDGSLGELFSRWVAETPDAQAVTDGTLTLTYAQLDARANQFAHEVIGRGVGPGDAVGVLLERSIETVTTVLGLAKAGAVYVPLDARYPADRIRHVLADTGARLLITDERPVPIPGAEAMELLRIESPRPFASDPGDPRVGVRSGDAAYVMYTSGSTGAPKGIVVTHGNVAALAVDPRFERAAHRRVLLHSPAAFDASTYELWVPLLGGGTVVVAPAGDLDVSVLQRIVVTQEVTALWLTSSLLNVVADHAARALSGVVQVWTGGEAVSGATVERLHAACPGLTVVDGYGPTETTTFATHHRVPRPYSGGATVPIGRPMANMRVYVLDARLRPVAPRVTGELYIAGAGVARGYLNRPAMTAERFVADPFGVEPGARMYRTGDLVRRDAGGDLEYVGRADQQVKVRGFRIEPGEVEHVLAEHPAVGQAAVVAHHDQSGSTRLIAYIVPDTDGPTADLGDFVRRLLPEYMVPSTYITMDRLPLTANGKLDRAALPEPDPVARADVPRREPRTERERVLVTLVAQALGVEEVGPDDDFFALGGDSIVSIRLVSLARSAGLGLAVRDVFEQRTAANLAEVADELAAPAADPGDSGVGGMLATPVMRWFDARGGDIDAFYQAMLLEVPAEMRQDHLVAAVQALVDHHDALRLLRTPGGQGTVPWSLEVGPVGSVSAADLVHRVETAGVTIDAALVRAQVEKVSARLSAERGLLVQLVWFDAGPAVRGRLLVLVNHLVVDGVSWRILLPDLIAACDAARIGRPPRLDPVGTSLRRWADLLAAEARQPARTGEAAMWRELLTAADPPLTTARFDAARDTVGRARDLTLCLPPEVTHPLLTTVPTAFHAKVDDVLLTALALAVAQWRRTRAGGRHTALLVDVEGHGREDIVEGTDLSRTVGWFTSLYPVRVDPGPLAWEEVVAGGPSLGQALKRVKEHVRSLPDRGIGYGLLRHLNPETGPELAGLAVPQLGFNYLGRFPSAGAPVIAGRPEWTMAAETGLLSGADPATALAHGLEVNSMVRDTPDGPELEAVWTWAPDLYSERHVRALADHWFRAIRGLVRHGQRSDTGGHSPSDFPLTELSQHDIEQLEAAWRVQK</sequence>
<dbReference type="InterPro" id="IPR010071">
    <property type="entry name" value="AA_adenyl_dom"/>
</dbReference>
<evidence type="ECO:0000313" key="8">
    <source>
        <dbReference type="EMBL" id="NKQ28000.1"/>
    </source>
</evidence>
<dbReference type="SUPFAM" id="SSF56801">
    <property type="entry name" value="Acetyl-CoA synthetase-like"/>
    <property type="match status" value="1"/>
</dbReference>
<dbReference type="Pfam" id="PF00550">
    <property type="entry name" value="PP-binding"/>
    <property type="match status" value="1"/>
</dbReference>
<dbReference type="InterPro" id="IPR000873">
    <property type="entry name" value="AMP-dep_synth/lig_dom"/>
</dbReference>
<reference evidence="8 9" key="1">
    <citation type="submission" date="2020-04" db="EMBL/GenBank/DDBJ databases">
        <title>Genome sequence of Streptomyces galbus strain I339.</title>
        <authorList>
            <person name="Silva E.A.N."/>
            <person name="Merces M."/>
            <person name="Castelo Branco A.P.O.T."/>
            <person name="Vasconcelos P.C."/>
            <person name="Costa N.P."/>
            <person name="Marinho G.C.S."/>
            <person name="Oliveira C.J.B."/>
            <person name="Araujo D."/>
            <person name="Rodrigues Junior V.S."/>
            <person name="Almeida R."/>
            <person name="Silva Filho U.R."/>
            <person name="Andrade A.S.A."/>
            <person name="Cibulski S.P."/>
        </authorList>
    </citation>
    <scope>NUCLEOTIDE SEQUENCE [LARGE SCALE GENOMIC DNA]</scope>
    <source>
        <strain evidence="8 9">I339</strain>
    </source>
</reference>
<evidence type="ECO:0000259" key="7">
    <source>
        <dbReference type="PROSITE" id="PS50075"/>
    </source>
</evidence>
<dbReference type="Gene3D" id="1.10.1200.10">
    <property type="entry name" value="ACP-like"/>
    <property type="match status" value="1"/>
</dbReference>
<dbReference type="PANTHER" id="PTHR45527">
    <property type="entry name" value="NONRIBOSOMAL PEPTIDE SYNTHETASE"/>
    <property type="match status" value="1"/>
</dbReference>
<dbReference type="Gene3D" id="3.40.50.980">
    <property type="match status" value="2"/>
</dbReference>
<keyword evidence="3" id="KW-0597">Phosphoprotein</keyword>
<organism evidence="8 9">
    <name type="scientific">Streptomyces galbus</name>
    <dbReference type="NCBI Taxonomy" id="33898"/>
    <lineage>
        <taxon>Bacteria</taxon>
        <taxon>Bacillati</taxon>
        <taxon>Actinomycetota</taxon>
        <taxon>Actinomycetes</taxon>
        <taxon>Kitasatosporales</taxon>
        <taxon>Streptomycetaceae</taxon>
        <taxon>Streptomyces</taxon>
    </lineage>
</organism>
<dbReference type="NCBIfam" id="TIGR01733">
    <property type="entry name" value="AA-adenyl-dom"/>
    <property type="match status" value="1"/>
</dbReference>
<dbReference type="InterPro" id="IPR009081">
    <property type="entry name" value="PP-bd_ACP"/>
</dbReference>
<dbReference type="SMART" id="SM00823">
    <property type="entry name" value="PKS_PP"/>
    <property type="match status" value="1"/>
</dbReference>
<keyword evidence="5" id="KW-0045">Antibiotic biosynthesis</keyword>
<dbReference type="Gene3D" id="3.30.559.10">
    <property type="entry name" value="Chloramphenicol acetyltransferase-like domain"/>
    <property type="match status" value="2"/>
</dbReference>
<dbReference type="RefSeq" id="WP_168375783.1">
    <property type="nucleotide sequence ID" value="NZ_JAAXMD010000353.1"/>
</dbReference>